<comment type="subcellular location">
    <subcellularLocation>
        <location evidence="1">Cytoplasm</location>
    </subcellularLocation>
</comment>
<evidence type="ECO:0000313" key="4">
    <source>
        <dbReference type="EMBL" id="MQR02336.1"/>
    </source>
</evidence>
<keyword evidence="5" id="KW-1185">Reference proteome</keyword>
<dbReference type="EMBL" id="WINI01000009">
    <property type="protein sequence ID" value="MQR02336.1"/>
    <property type="molecule type" value="Genomic_DNA"/>
</dbReference>
<accession>A0A843Z0H3</accession>
<proteinExistence type="inferred from homology"/>
<dbReference type="AlphaFoldDB" id="A0A843Z0H3"/>
<protein>
    <recommendedName>
        <fullName evidence="6">Nucleoid-associated protein</fullName>
    </recommendedName>
</protein>
<dbReference type="PANTHER" id="PTHR38772">
    <property type="match status" value="1"/>
</dbReference>
<reference evidence="4 5" key="1">
    <citation type="submission" date="2019-10" db="EMBL/GenBank/DDBJ databases">
        <title>Glaciimonas soli sp. nov., a psychrophilic bacterium isolated from the forest soil of a high elevation mountain in Taiwan.</title>
        <authorList>
            <person name="Wang L.-T."/>
            <person name="Shieh W.Y."/>
        </authorList>
    </citation>
    <scope>NUCLEOTIDE SEQUENCE [LARGE SCALE GENOMIC DNA]</scope>
    <source>
        <strain evidence="4 5">GS1</strain>
    </source>
</reference>
<gene>
    <name evidence="4" type="ORF">GEV47_16790</name>
</gene>
<keyword evidence="3" id="KW-0963">Cytoplasm</keyword>
<sequence>MQIIEAVIHGIKKEKHKADVTEQPNDKTLPIDELLKKLCEDVLKIYAKTTNNYGTLSADDVYYFPHAMEKYYEKKSTAVVFTKEVTHLIAIEMKKSSASNGGYVLFLRYDNQGRDWLLVVMLKLTSRTGINENTLELNDSISFDLEHLHEAARIDIEKWRTNEQPYLSFIKRSSRTDDVTQYFRNALACTDYTDSKSHTTQALDAIKAYCLSQEFTPEQTRQVRRAAYDHFDNKWNANESVNLITLSAIINNGEPQSFLDFVKEKQYTINEQFSPHKKTFSRYKRIQGEFGTVKISFEANDLLTGAVNYDAKKKILTIKDISQKLANDIKDATGDTSSDGSS</sequence>
<dbReference type="GO" id="GO:0003727">
    <property type="term" value="F:single-stranded RNA binding"/>
    <property type="evidence" value="ECO:0007669"/>
    <property type="project" value="TreeGrafter"/>
</dbReference>
<dbReference type="GO" id="GO:0003690">
    <property type="term" value="F:double-stranded DNA binding"/>
    <property type="evidence" value="ECO:0007669"/>
    <property type="project" value="TreeGrafter"/>
</dbReference>
<name>A0A843Z0H3_9BURK</name>
<comment type="similarity">
    <text evidence="2">Belongs to the YejK family.</text>
</comment>
<evidence type="ECO:0000256" key="1">
    <source>
        <dbReference type="ARBA" id="ARBA00004496"/>
    </source>
</evidence>
<comment type="caution">
    <text evidence="4">The sequence shown here is derived from an EMBL/GenBank/DDBJ whole genome shotgun (WGS) entry which is preliminary data.</text>
</comment>
<dbReference type="InterPro" id="IPR007358">
    <property type="entry name" value="Nucleoid_associated_NdpA"/>
</dbReference>
<evidence type="ECO:0008006" key="6">
    <source>
        <dbReference type="Google" id="ProtNLM"/>
    </source>
</evidence>
<evidence type="ECO:0000256" key="2">
    <source>
        <dbReference type="ARBA" id="ARBA00009035"/>
    </source>
</evidence>
<dbReference type="OrthoDB" id="7540719at2"/>
<evidence type="ECO:0000313" key="5">
    <source>
        <dbReference type="Proteomes" id="UP000451565"/>
    </source>
</evidence>
<dbReference type="GO" id="GO:0043590">
    <property type="term" value="C:bacterial nucleoid"/>
    <property type="evidence" value="ECO:0007669"/>
    <property type="project" value="TreeGrafter"/>
</dbReference>
<dbReference type="GO" id="GO:0005737">
    <property type="term" value="C:cytoplasm"/>
    <property type="evidence" value="ECO:0007669"/>
    <property type="project" value="UniProtKB-SubCell"/>
</dbReference>
<dbReference type="PANTHER" id="PTHR38772:SF1">
    <property type="entry name" value="NUCLEOID-ASSOCIATED PROTEIN YEJK"/>
    <property type="match status" value="1"/>
</dbReference>
<evidence type="ECO:0000256" key="3">
    <source>
        <dbReference type="ARBA" id="ARBA00022490"/>
    </source>
</evidence>
<dbReference type="Pfam" id="PF04245">
    <property type="entry name" value="NA37"/>
    <property type="match status" value="1"/>
</dbReference>
<dbReference type="Proteomes" id="UP000451565">
    <property type="component" value="Unassembled WGS sequence"/>
</dbReference>
<organism evidence="4 5">
    <name type="scientific">Glaciimonas soli</name>
    <dbReference type="NCBI Taxonomy" id="2590999"/>
    <lineage>
        <taxon>Bacteria</taxon>
        <taxon>Pseudomonadati</taxon>
        <taxon>Pseudomonadota</taxon>
        <taxon>Betaproteobacteria</taxon>
        <taxon>Burkholderiales</taxon>
        <taxon>Oxalobacteraceae</taxon>
        <taxon>Glaciimonas</taxon>
    </lineage>
</organism>
<dbReference type="RefSeq" id="WP_153235965.1">
    <property type="nucleotide sequence ID" value="NZ_WINI01000009.1"/>
</dbReference>